<accession>A0A8B9HGY1</accession>
<sequence length="104" mass="11179">MVHLTEVLSSSKRGSVENTGGHVVFPHGISTKTSIGGLSSKRGVHRNRDWIIGTFFNEKLSAMAYCNLAAKHFLETSTACHISRLANPECSEAFTGIHAAPPVT</sequence>
<reference evidence="1" key="1">
    <citation type="submission" date="2025-08" db="UniProtKB">
        <authorList>
            <consortium name="Ensembl"/>
        </authorList>
    </citation>
    <scope>IDENTIFICATION</scope>
</reference>
<dbReference type="Ensembl" id="ENSAMXT00005013806.1">
    <property type="protein sequence ID" value="ENSAMXP00005012463.1"/>
    <property type="gene ID" value="ENSAMXG00005006732.1"/>
</dbReference>
<evidence type="ECO:0000313" key="1">
    <source>
        <dbReference type="Ensembl" id="ENSAMXP00005012463.1"/>
    </source>
</evidence>
<proteinExistence type="predicted"/>
<protein>
    <submittedName>
        <fullName evidence="1">Uncharacterized protein</fullName>
    </submittedName>
</protein>
<name>A0A8B9HGY1_ASTMX</name>
<dbReference type="AlphaFoldDB" id="A0A8B9HGY1"/>
<organism evidence="1 2">
    <name type="scientific">Astyanax mexicanus</name>
    <name type="common">Blind cave fish</name>
    <name type="synonym">Astyanax fasciatus mexicanus</name>
    <dbReference type="NCBI Taxonomy" id="7994"/>
    <lineage>
        <taxon>Eukaryota</taxon>
        <taxon>Metazoa</taxon>
        <taxon>Chordata</taxon>
        <taxon>Craniata</taxon>
        <taxon>Vertebrata</taxon>
        <taxon>Euteleostomi</taxon>
        <taxon>Actinopterygii</taxon>
        <taxon>Neopterygii</taxon>
        <taxon>Teleostei</taxon>
        <taxon>Ostariophysi</taxon>
        <taxon>Characiformes</taxon>
        <taxon>Characoidei</taxon>
        <taxon>Acestrorhamphidae</taxon>
        <taxon>Acestrorhamphinae</taxon>
        <taxon>Astyanax</taxon>
    </lineage>
</organism>
<dbReference type="Proteomes" id="UP000694621">
    <property type="component" value="Unplaced"/>
</dbReference>
<evidence type="ECO:0000313" key="2">
    <source>
        <dbReference type="Proteomes" id="UP000694621"/>
    </source>
</evidence>